<evidence type="ECO:0000313" key="1">
    <source>
        <dbReference type="EMBL" id="KAI7939940.1"/>
    </source>
</evidence>
<name>A0ACC0DW28_9BASI</name>
<reference evidence="1 2" key="3">
    <citation type="journal article" date="2022" name="Microbiol. Spectr.">
        <title>Folding features and dynamics of 3D genome architecture in plant fungal pathogens.</title>
        <authorList>
            <person name="Xia C."/>
        </authorList>
    </citation>
    <scope>NUCLEOTIDE SEQUENCE [LARGE SCALE GENOMIC DNA]</scope>
    <source>
        <strain evidence="1 2">93-210</strain>
    </source>
</reference>
<keyword evidence="2" id="KW-1185">Reference proteome</keyword>
<evidence type="ECO:0000313" key="2">
    <source>
        <dbReference type="Proteomes" id="UP001060170"/>
    </source>
</evidence>
<comment type="caution">
    <text evidence="1">The sequence shown here is derived from an EMBL/GenBank/DDBJ whole genome shotgun (WGS) entry which is preliminary data.</text>
</comment>
<dbReference type="Proteomes" id="UP001060170">
    <property type="component" value="Chromosome 14"/>
</dbReference>
<gene>
    <name evidence="1" type="ORF">MJO28_013592</name>
</gene>
<protein>
    <submittedName>
        <fullName evidence="1">Uncharacterized protein</fullName>
    </submittedName>
</protein>
<dbReference type="EMBL" id="CM045878">
    <property type="protein sequence ID" value="KAI7939940.1"/>
    <property type="molecule type" value="Genomic_DNA"/>
</dbReference>
<reference evidence="2" key="2">
    <citation type="journal article" date="2018" name="Mol. Plant Microbe Interact.">
        <title>Genome sequence resources for the wheat stripe rust pathogen (Puccinia striiformis f. sp. tritici) and the barley stripe rust pathogen (Puccinia striiformis f. sp. hordei).</title>
        <authorList>
            <person name="Xia C."/>
            <person name="Wang M."/>
            <person name="Yin C."/>
            <person name="Cornejo O.E."/>
            <person name="Hulbert S.H."/>
            <person name="Chen X."/>
        </authorList>
    </citation>
    <scope>NUCLEOTIDE SEQUENCE [LARGE SCALE GENOMIC DNA]</scope>
    <source>
        <strain evidence="2">93-210</strain>
    </source>
</reference>
<proteinExistence type="predicted"/>
<reference evidence="2" key="1">
    <citation type="journal article" date="2018" name="BMC Genomics">
        <title>Genomic insights into host adaptation between the wheat stripe rust pathogen (Puccinia striiformis f. sp. tritici) and the barley stripe rust pathogen (Puccinia striiformis f. sp. hordei).</title>
        <authorList>
            <person name="Xia C."/>
            <person name="Wang M."/>
            <person name="Yin C."/>
            <person name="Cornejo O.E."/>
            <person name="Hulbert S.H."/>
            <person name="Chen X."/>
        </authorList>
    </citation>
    <scope>NUCLEOTIDE SEQUENCE [LARGE SCALE GENOMIC DNA]</scope>
    <source>
        <strain evidence="2">93-210</strain>
    </source>
</reference>
<organism evidence="1 2">
    <name type="scientific">Puccinia striiformis f. sp. tritici</name>
    <dbReference type="NCBI Taxonomy" id="168172"/>
    <lineage>
        <taxon>Eukaryota</taxon>
        <taxon>Fungi</taxon>
        <taxon>Dikarya</taxon>
        <taxon>Basidiomycota</taxon>
        <taxon>Pucciniomycotina</taxon>
        <taxon>Pucciniomycetes</taxon>
        <taxon>Pucciniales</taxon>
        <taxon>Pucciniaceae</taxon>
        <taxon>Puccinia</taxon>
    </lineage>
</organism>
<sequence>MAAPPVPKDTGCCSQGHPATTPPPHGAALLLYFNALTAENHRLQADIISVQDFISDWFRSFARSPTSILQKV</sequence>
<accession>A0ACC0DW28</accession>